<keyword evidence="2" id="KW-1185">Reference proteome</keyword>
<accession>A0A8K0IIW2</accession>
<name>A0A8K0IIW2_COCNU</name>
<sequence length="86" mass="9587">MSLLVMAHDIIILYEALNGSVWLNSKLEDKAQTANARAKVAGELLHAIEKQKKYQEKIALLDAELGASRDKSANLEEEFGKLKTDF</sequence>
<gene>
    <name evidence="1" type="ORF">COCNU_08G011800</name>
</gene>
<dbReference type="Proteomes" id="UP000797356">
    <property type="component" value="Chromosome 8"/>
</dbReference>
<organism evidence="1 2">
    <name type="scientific">Cocos nucifera</name>
    <name type="common">Coconut palm</name>
    <dbReference type="NCBI Taxonomy" id="13894"/>
    <lineage>
        <taxon>Eukaryota</taxon>
        <taxon>Viridiplantae</taxon>
        <taxon>Streptophyta</taxon>
        <taxon>Embryophyta</taxon>
        <taxon>Tracheophyta</taxon>
        <taxon>Spermatophyta</taxon>
        <taxon>Magnoliopsida</taxon>
        <taxon>Liliopsida</taxon>
        <taxon>Arecaceae</taxon>
        <taxon>Arecoideae</taxon>
        <taxon>Cocoseae</taxon>
        <taxon>Attaleinae</taxon>
        <taxon>Cocos</taxon>
    </lineage>
</organism>
<evidence type="ECO:0000313" key="2">
    <source>
        <dbReference type="Proteomes" id="UP000797356"/>
    </source>
</evidence>
<proteinExistence type="predicted"/>
<protein>
    <submittedName>
        <fullName evidence="1">Uncharacterized protein</fullName>
    </submittedName>
</protein>
<comment type="caution">
    <text evidence="1">The sequence shown here is derived from an EMBL/GenBank/DDBJ whole genome shotgun (WGS) entry which is preliminary data.</text>
</comment>
<evidence type="ECO:0000313" key="1">
    <source>
        <dbReference type="EMBL" id="KAG1359734.1"/>
    </source>
</evidence>
<reference evidence="1" key="1">
    <citation type="journal article" date="2017" name="Gigascience">
        <title>The genome draft of coconut (Cocos nucifera).</title>
        <authorList>
            <person name="Xiao Y."/>
            <person name="Xu P."/>
            <person name="Fan H."/>
            <person name="Baudouin L."/>
            <person name="Xia W."/>
            <person name="Bocs S."/>
            <person name="Xu J."/>
            <person name="Li Q."/>
            <person name="Guo A."/>
            <person name="Zhou L."/>
            <person name="Li J."/>
            <person name="Wu Y."/>
            <person name="Ma Z."/>
            <person name="Armero A."/>
            <person name="Issali A.E."/>
            <person name="Liu N."/>
            <person name="Peng M."/>
            <person name="Yang Y."/>
        </authorList>
    </citation>
    <scope>NUCLEOTIDE SEQUENCE</scope>
    <source>
        <tissue evidence="1">Spear leaf of Hainan Tall coconut</tissue>
    </source>
</reference>
<dbReference type="AlphaFoldDB" id="A0A8K0IIW2"/>
<reference evidence="1" key="2">
    <citation type="submission" date="2019-07" db="EMBL/GenBank/DDBJ databases">
        <authorList>
            <person name="Yang Y."/>
            <person name="Bocs S."/>
            <person name="Baudouin L."/>
        </authorList>
    </citation>
    <scope>NUCLEOTIDE SEQUENCE</scope>
    <source>
        <tissue evidence="1">Spear leaf of Hainan Tall coconut</tissue>
    </source>
</reference>
<dbReference type="EMBL" id="CM017879">
    <property type="protein sequence ID" value="KAG1359734.1"/>
    <property type="molecule type" value="Genomic_DNA"/>
</dbReference>